<evidence type="ECO:0000256" key="5">
    <source>
        <dbReference type="ARBA" id="ARBA00022842"/>
    </source>
</evidence>
<organism evidence="11 12">
    <name type="scientific">Rhodococcus chondri</name>
    <dbReference type="NCBI Taxonomy" id="3065941"/>
    <lineage>
        <taxon>Bacteria</taxon>
        <taxon>Bacillati</taxon>
        <taxon>Actinomycetota</taxon>
        <taxon>Actinomycetes</taxon>
        <taxon>Mycobacteriales</taxon>
        <taxon>Nocardiaceae</taxon>
        <taxon>Rhodococcus</taxon>
    </lineage>
</organism>
<feature type="domain" description="CobQ/CobB/MinD/ParA nucleotide binding" evidence="9">
    <location>
        <begin position="7"/>
        <end position="192"/>
    </location>
</feature>
<dbReference type="PROSITE" id="PS51274">
    <property type="entry name" value="GATASE_COBBQ"/>
    <property type="match status" value="1"/>
</dbReference>
<protein>
    <submittedName>
        <fullName evidence="11">Cobyrinate a,c-diamide synthase</fullName>
    </submittedName>
</protein>
<dbReference type="PANTHER" id="PTHR43873">
    <property type="entry name" value="COBYRINATE A,C-DIAMIDE SYNTHASE"/>
    <property type="match status" value="1"/>
</dbReference>
<evidence type="ECO:0000259" key="9">
    <source>
        <dbReference type="Pfam" id="PF01656"/>
    </source>
</evidence>
<dbReference type="CDD" id="cd03130">
    <property type="entry name" value="GATase1_CobB"/>
    <property type="match status" value="1"/>
</dbReference>
<dbReference type="Gene3D" id="3.40.50.880">
    <property type="match status" value="1"/>
</dbReference>
<dbReference type="Pfam" id="PF07685">
    <property type="entry name" value="GATase_3"/>
    <property type="match status" value="1"/>
</dbReference>
<feature type="region of interest" description="Disordered" evidence="7">
    <location>
        <begin position="440"/>
        <end position="464"/>
    </location>
</feature>
<keyword evidence="12" id="KW-1185">Reference proteome</keyword>
<reference evidence="11 12" key="1">
    <citation type="submission" date="2023-08" db="EMBL/GenBank/DDBJ databases">
        <authorList>
            <person name="Girao M."/>
            <person name="Carvalho M.F."/>
        </authorList>
    </citation>
    <scope>NUCLEOTIDE SEQUENCE [LARGE SCALE GENOMIC DNA]</scope>
    <source>
        <strain evidence="11 12">CC-R104</strain>
    </source>
</reference>
<evidence type="ECO:0000313" key="12">
    <source>
        <dbReference type="Proteomes" id="UP001331936"/>
    </source>
</evidence>
<keyword evidence="4" id="KW-0067">ATP-binding</keyword>
<keyword evidence="5" id="KW-0460">Magnesium</keyword>
<dbReference type="RefSeq" id="WP_330154667.1">
    <property type="nucleotide sequence ID" value="NZ_JAUZMZ010000288.1"/>
</dbReference>
<sequence length="756" mass="79156">MVTLPRIVIAAPASGHGKTTVASGLMAALRHAGHVVSGHKIGPDYIDPGYHALATGRPGRNLDPHLVGEDLVAPLFLHGAAGADIAVVEGVMGLYDGMLGTDGYASTAHVASLLSAPVVLVVDVSHASRSVGAIVHGMASYDRGTRIAGVILNKAGSQRHSDEVIAALEPTGIPVLGVLHRDDGISAPSRHLGLIPAEERAEAAGQLQQLATRIVEHMDLEEIVRIARAAPDLQESPWQPGAPTDGPVVAVAGGRAFTFRYTETEELLRAAGCRTVTFDPLRDEKLPDGTAGIYLGGGFPEVHATDLSANTPLRDHLRAAVAAGIPTVAECAGLLYLCRDVDGAEMVGALDTSARMTPQLTLGYRTAIATTDSLLAVAGTRVTGHEFHRTVVEPGSAPAWLLNGRPDGFSTATLHASYLHTHWAGHPHLARRFADAVRTATPVPAPPRRPRIQAPDLHHHGDREATPGLVDLAVNVSRRPRPAWLNTALRASLDELDRYPDPSAARSALADRHGRPLDEVLPTARGAEAFTLLARARRWRAPVVVHPQFTEPEAALVAAGHDVRRVILRAEDGFVLASDAVPDGADLVVIGNPTNPTSVLHPAASLRSLLRPGRVVVVDEAFMDAVPGEKQSLAAESLSGLLVVRSLTKTWAIPGVRAGYVVGDPAVLADLAAQQPPWSVSTPATAAMVACASPRATAEAERSAHEIAADRAGLVDALHEAGLTVAGEPAGPFVLVAAPEGPRDALRARGVALRRG</sequence>
<proteinExistence type="inferred from homology"/>
<accession>A0ABU7JZC2</accession>
<dbReference type="InterPro" id="IPR015422">
    <property type="entry name" value="PyrdxlP-dep_Trfase_small"/>
</dbReference>
<comment type="caution">
    <text evidence="11">The sequence shown here is derived from an EMBL/GenBank/DDBJ whole genome shotgun (WGS) entry which is preliminary data.</text>
</comment>
<dbReference type="SUPFAM" id="SSF53383">
    <property type="entry name" value="PLP-dependent transferases"/>
    <property type="match status" value="1"/>
</dbReference>
<feature type="domain" description="CobB/CobQ-like glutamine amidotransferase" evidence="10">
    <location>
        <begin position="250"/>
        <end position="426"/>
    </location>
</feature>
<dbReference type="InterPro" id="IPR015424">
    <property type="entry name" value="PyrdxlP-dep_Trfase"/>
</dbReference>
<dbReference type="InterPro" id="IPR004484">
    <property type="entry name" value="CbiA/CobB_synth"/>
</dbReference>
<comment type="cofactor">
    <cofactor evidence="1">
        <name>Mg(2+)</name>
        <dbReference type="ChEBI" id="CHEBI:18420"/>
    </cofactor>
</comment>
<feature type="domain" description="Aminotransferase class I/classII large" evidence="8">
    <location>
        <begin position="470"/>
        <end position="737"/>
    </location>
</feature>
<evidence type="ECO:0000256" key="4">
    <source>
        <dbReference type="ARBA" id="ARBA00022840"/>
    </source>
</evidence>
<gene>
    <name evidence="11" type="ORF">Q8814_25080</name>
</gene>
<dbReference type="NCBIfam" id="NF005915">
    <property type="entry name" value="PRK07908.1"/>
    <property type="match status" value="1"/>
</dbReference>
<evidence type="ECO:0000313" key="11">
    <source>
        <dbReference type="EMBL" id="MEE2035341.1"/>
    </source>
</evidence>
<dbReference type="Pfam" id="PF01656">
    <property type="entry name" value="CbiA"/>
    <property type="match status" value="1"/>
</dbReference>
<evidence type="ECO:0000259" key="10">
    <source>
        <dbReference type="Pfam" id="PF07685"/>
    </source>
</evidence>
<feature type="non-terminal residue" evidence="11">
    <location>
        <position position="756"/>
    </location>
</feature>
<keyword evidence="2" id="KW-0436">Ligase</keyword>
<dbReference type="SUPFAM" id="SSF52540">
    <property type="entry name" value="P-loop containing nucleoside triphosphate hydrolases"/>
    <property type="match status" value="1"/>
</dbReference>
<dbReference type="EMBL" id="JAUZMZ010000288">
    <property type="protein sequence ID" value="MEE2035341.1"/>
    <property type="molecule type" value="Genomic_DNA"/>
</dbReference>
<keyword evidence="3" id="KW-0547">Nucleotide-binding</keyword>
<dbReference type="NCBIfam" id="NF002204">
    <property type="entry name" value="PRK01077.1"/>
    <property type="match status" value="1"/>
</dbReference>
<evidence type="ECO:0000259" key="8">
    <source>
        <dbReference type="Pfam" id="PF00155"/>
    </source>
</evidence>
<dbReference type="Pfam" id="PF00155">
    <property type="entry name" value="Aminotran_1_2"/>
    <property type="match status" value="1"/>
</dbReference>
<dbReference type="InterPro" id="IPR004839">
    <property type="entry name" value="Aminotransferase_I/II_large"/>
</dbReference>
<keyword evidence="6" id="KW-0315">Glutamine amidotransferase</keyword>
<dbReference type="SUPFAM" id="SSF52317">
    <property type="entry name" value="Class I glutamine amidotransferase-like"/>
    <property type="match status" value="1"/>
</dbReference>
<dbReference type="CDD" id="cd00609">
    <property type="entry name" value="AAT_like"/>
    <property type="match status" value="1"/>
</dbReference>
<dbReference type="HAMAP" id="MF_00027">
    <property type="entry name" value="CobB_CbiA"/>
    <property type="match status" value="1"/>
</dbReference>
<evidence type="ECO:0000256" key="1">
    <source>
        <dbReference type="ARBA" id="ARBA00001946"/>
    </source>
</evidence>
<evidence type="ECO:0000256" key="7">
    <source>
        <dbReference type="SAM" id="MobiDB-lite"/>
    </source>
</evidence>
<evidence type="ECO:0000256" key="6">
    <source>
        <dbReference type="ARBA" id="ARBA00022962"/>
    </source>
</evidence>
<dbReference type="InterPro" id="IPR029062">
    <property type="entry name" value="Class_I_gatase-like"/>
</dbReference>
<dbReference type="InterPro" id="IPR011698">
    <property type="entry name" value="GATase_3"/>
</dbReference>
<dbReference type="Proteomes" id="UP001331936">
    <property type="component" value="Unassembled WGS sequence"/>
</dbReference>
<dbReference type="Gene3D" id="3.40.50.300">
    <property type="entry name" value="P-loop containing nucleotide triphosphate hydrolases"/>
    <property type="match status" value="1"/>
</dbReference>
<dbReference type="Gene3D" id="3.90.1150.10">
    <property type="entry name" value="Aspartate Aminotransferase, domain 1"/>
    <property type="match status" value="1"/>
</dbReference>
<dbReference type="InterPro" id="IPR027417">
    <property type="entry name" value="P-loop_NTPase"/>
</dbReference>
<dbReference type="CDD" id="cd05388">
    <property type="entry name" value="CobB_N"/>
    <property type="match status" value="1"/>
</dbReference>
<evidence type="ECO:0000256" key="3">
    <source>
        <dbReference type="ARBA" id="ARBA00022741"/>
    </source>
</evidence>
<dbReference type="PANTHER" id="PTHR43873:SF1">
    <property type="entry name" value="COBYRINATE A,C-DIAMIDE SYNTHASE"/>
    <property type="match status" value="1"/>
</dbReference>
<dbReference type="NCBIfam" id="TIGR00379">
    <property type="entry name" value="cobB"/>
    <property type="match status" value="1"/>
</dbReference>
<dbReference type="InterPro" id="IPR002586">
    <property type="entry name" value="CobQ/CobB/MinD/ParA_Nub-bd_dom"/>
</dbReference>
<dbReference type="Gene3D" id="3.40.640.10">
    <property type="entry name" value="Type I PLP-dependent aspartate aminotransferase-like (Major domain)"/>
    <property type="match status" value="1"/>
</dbReference>
<name>A0ABU7JZC2_9NOCA</name>
<evidence type="ECO:0000256" key="2">
    <source>
        <dbReference type="ARBA" id="ARBA00022598"/>
    </source>
</evidence>
<dbReference type="InterPro" id="IPR015421">
    <property type="entry name" value="PyrdxlP-dep_Trfase_major"/>
</dbReference>